<dbReference type="Proteomes" id="UP000663866">
    <property type="component" value="Unassembled WGS sequence"/>
</dbReference>
<sequence>MKKSRNDESTVNKQDFNQRQLQESVSGDHIEIEYEQRTSGYILNAIVAEIQAVYSIQNFVTTLEHSP</sequence>
<evidence type="ECO:0000313" key="2">
    <source>
        <dbReference type="EMBL" id="CAF4146174.1"/>
    </source>
</evidence>
<keyword evidence="5" id="KW-1185">Reference proteome</keyword>
<dbReference type="EMBL" id="CAJOBF010005496">
    <property type="protein sequence ID" value="CAF4177298.1"/>
    <property type="molecule type" value="Genomic_DNA"/>
</dbReference>
<evidence type="ECO:0000313" key="4">
    <source>
        <dbReference type="Proteomes" id="UP000663842"/>
    </source>
</evidence>
<feature type="non-terminal residue" evidence="3">
    <location>
        <position position="1"/>
    </location>
</feature>
<accession>A0A819ZZN4</accession>
<dbReference type="AlphaFoldDB" id="A0A819ZZN4"/>
<feature type="compositionally biased region" description="Polar residues" evidence="1">
    <location>
        <begin position="11"/>
        <end position="25"/>
    </location>
</feature>
<comment type="caution">
    <text evidence="3">The sequence shown here is derived from an EMBL/GenBank/DDBJ whole genome shotgun (WGS) entry which is preliminary data.</text>
</comment>
<evidence type="ECO:0000313" key="5">
    <source>
        <dbReference type="Proteomes" id="UP000663866"/>
    </source>
</evidence>
<feature type="compositionally biased region" description="Basic and acidic residues" evidence="1">
    <location>
        <begin position="1"/>
        <end position="10"/>
    </location>
</feature>
<name>A0A819ZZN4_9BILA</name>
<dbReference type="EMBL" id="CAJOBG010005270">
    <property type="protein sequence ID" value="CAF4146174.1"/>
    <property type="molecule type" value="Genomic_DNA"/>
</dbReference>
<evidence type="ECO:0000256" key="1">
    <source>
        <dbReference type="SAM" id="MobiDB-lite"/>
    </source>
</evidence>
<dbReference type="Proteomes" id="UP000663842">
    <property type="component" value="Unassembled WGS sequence"/>
</dbReference>
<evidence type="ECO:0000313" key="3">
    <source>
        <dbReference type="EMBL" id="CAF4177298.1"/>
    </source>
</evidence>
<gene>
    <name evidence="2" type="ORF">OVN521_LOCUS23341</name>
    <name evidence="3" type="ORF">UXM345_LOCUS26640</name>
</gene>
<organism evidence="3 4">
    <name type="scientific">Rotaria magnacalcarata</name>
    <dbReference type="NCBI Taxonomy" id="392030"/>
    <lineage>
        <taxon>Eukaryota</taxon>
        <taxon>Metazoa</taxon>
        <taxon>Spiralia</taxon>
        <taxon>Gnathifera</taxon>
        <taxon>Rotifera</taxon>
        <taxon>Eurotatoria</taxon>
        <taxon>Bdelloidea</taxon>
        <taxon>Philodinida</taxon>
        <taxon>Philodinidae</taxon>
        <taxon>Rotaria</taxon>
    </lineage>
</organism>
<protein>
    <submittedName>
        <fullName evidence="3">Uncharacterized protein</fullName>
    </submittedName>
</protein>
<reference evidence="3" key="1">
    <citation type="submission" date="2021-02" db="EMBL/GenBank/DDBJ databases">
        <authorList>
            <person name="Nowell W R."/>
        </authorList>
    </citation>
    <scope>NUCLEOTIDE SEQUENCE</scope>
</reference>
<feature type="region of interest" description="Disordered" evidence="1">
    <location>
        <begin position="1"/>
        <end position="28"/>
    </location>
</feature>
<proteinExistence type="predicted"/>